<feature type="domain" description="HAMP" evidence="4">
    <location>
        <begin position="322"/>
        <end position="373"/>
    </location>
</feature>
<dbReference type="Gene3D" id="3.20.20.450">
    <property type="entry name" value="EAL domain"/>
    <property type="match status" value="1"/>
</dbReference>
<dbReference type="NCBIfam" id="TIGR00254">
    <property type="entry name" value="GGDEF"/>
    <property type="match status" value="1"/>
</dbReference>
<dbReference type="AlphaFoldDB" id="A0A8J7K6N6"/>
<dbReference type="InterPro" id="IPR013655">
    <property type="entry name" value="PAS_fold_3"/>
</dbReference>
<dbReference type="PROSITE" id="PS50885">
    <property type="entry name" value="HAMP"/>
    <property type="match status" value="1"/>
</dbReference>
<dbReference type="InterPro" id="IPR035965">
    <property type="entry name" value="PAS-like_dom_sf"/>
</dbReference>
<proteinExistence type="predicted"/>
<dbReference type="InterPro" id="IPR000160">
    <property type="entry name" value="GGDEF_dom"/>
</dbReference>
<dbReference type="Pfam" id="PF08448">
    <property type="entry name" value="PAS_4"/>
    <property type="match status" value="1"/>
</dbReference>
<dbReference type="GO" id="GO:0016020">
    <property type="term" value="C:membrane"/>
    <property type="evidence" value="ECO:0007669"/>
    <property type="project" value="InterPro"/>
</dbReference>
<dbReference type="GO" id="GO:0003824">
    <property type="term" value="F:catalytic activity"/>
    <property type="evidence" value="ECO:0007669"/>
    <property type="project" value="UniProtKB-ARBA"/>
</dbReference>
<dbReference type="InterPro" id="IPR001633">
    <property type="entry name" value="EAL_dom"/>
</dbReference>
<dbReference type="InterPro" id="IPR029787">
    <property type="entry name" value="Nucleotide_cyclase"/>
</dbReference>
<evidence type="ECO:0000313" key="7">
    <source>
        <dbReference type="Proteomes" id="UP000640333"/>
    </source>
</evidence>
<evidence type="ECO:0000259" key="3">
    <source>
        <dbReference type="PROSITE" id="PS50883"/>
    </source>
</evidence>
<dbReference type="SUPFAM" id="SSF55073">
    <property type="entry name" value="Nucleotide cyclase"/>
    <property type="match status" value="1"/>
</dbReference>
<dbReference type="PROSITE" id="PS50887">
    <property type="entry name" value="GGDEF"/>
    <property type="match status" value="1"/>
</dbReference>
<feature type="domain" description="PAC" evidence="2">
    <location>
        <begin position="455"/>
        <end position="510"/>
    </location>
</feature>
<dbReference type="SMART" id="SM00086">
    <property type="entry name" value="PAC"/>
    <property type="match status" value="2"/>
</dbReference>
<dbReference type="PROSITE" id="PS50113">
    <property type="entry name" value="PAC"/>
    <property type="match status" value="2"/>
</dbReference>
<comment type="cofactor">
    <cofactor evidence="1">
        <name>Mg(2+)</name>
        <dbReference type="ChEBI" id="CHEBI:18420"/>
    </cofactor>
</comment>
<dbReference type="Pfam" id="PF08447">
    <property type="entry name" value="PAS_3"/>
    <property type="match status" value="1"/>
</dbReference>
<dbReference type="Pfam" id="PF00563">
    <property type="entry name" value="EAL"/>
    <property type="match status" value="1"/>
</dbReference>
<dbReference type="SMART" id="SM00052">
    <property type="entry name" value="EAL"/>
    <property type="match status" value="1"/>
</dbReference>
<dbReference type="CDD" id="cd00130">
    <property type="entry name" value="PAS"/>
    <property type="match status" value="2"/>
</dbReference>
<dbReference type="InterPro" id="IPR000700">
    <property type="entry name" value="PAS-assoc_C"/>
</dbReference>
<keyword evidence="7" id="KW-1185">Reference proteome</keyword>
<dbReference type="InterPro" id="IPR035919">
    <property type="entry name" value="EAL_sf"/>
</dbReference>
<feature type="domain" description="PAC" evidence="2">
    <location>
        <begin position="585"/>
        <end position="636"/>
    </location>
</feature>
<dbReference type="SMART" id="SM00091">
    <property type="entry name" value="PAS"/>
    <property type="match status" value="2"/>
</dbReference>
<dbReference type="Gene3D" id="6.10.340.10">
    <property type="match status" value="1"/>
</dbReference>
<dbReference type="Gene3D" id="3.30.70.270">
    <property type="match status" value="1"/>
</dbReference>
<evidence type="ECO:0000259" key="2">
    <source>
        <dbReference type="PROSITE" id="PS50113"/>
    </source>
</evidence>
<sequence length="1079" mass="120828">MTRLFPSIASKLILLAVLIIFSFTAITSVTGVSFYRVEALLTQVVNDEVSGVISNAQLGRKVSSLLSDIDSLSRQCSSSNLNMSEISTVNSNLSELANHLTNPVLMDSYSEFRMSADTLLKQCVLQNRELQALRDIEQLTERNLTRLEHFIGETLIQQTLTGKTTEHLDQLMVLVAGLRESLLSLSKQMAEQILFDIAQSPKVNVVSQVDDMALRLQTLTASTDDIAVVSETLNANIVAYRNRLLSYITTHGQLNDAVSALHDAEQAVLSDMGRLDADTFRRSALVRSDIENIIQSTRAQLVGLSLGIALVTLVLVIRLNRRSIQKPLDDVLQLIQAIKEGRSDTSGPIRSDEWGIIQAQLLEMSDELQSSYKEVVTGRERLEIAMMGANDGLWDWNLESDEVYYSPRWKSMLGYADHELESKLDTWARLVDQDQVDMILMKVEEYLAAPSDSAFRVEFRMRHKEGYWVEILSRAQLARDAEGRESSPRRLVGTHVDITARKLAEDVLKQSELEQRSLIAALPDIIMRFDIKGRHLFISENINVVTVLEAEQYIGKTHRELGFNEGLCKEFEASIAHTFSKAEPYETEVQMRGPAGEKVFNLKLTPDMSEDGEVRTVLAVARDITLLKKHQQQLEHIAHYDVLTGLPNRILLADRLQQAMMQSLRRGTKLGIVYIDLDGFKEVNDTYGHDVGDRLLQTVSSRMQTALRDGDTLARLGGDEFVAVIGDLQTHQSCEEILQRILHEVGRDVRGEQYVTRVGASLGVTFYPQDEDIDADQLLRQADQAMYQVKLSGKNHFHIFDMAQDRALRGSHEIIERIRTGLSRDEFELYYQPKVNMKTGAVVGVEALIRWNHPELGLMCPDDFLPAIGDHPLGIELGHWVICRALEQVANWQDEGLFLPVSVNVSAALLQHSDFVRSLKVALDAWPQVSPQQLELEILETAALDDILHTSMTLNSCLDLGVSVAIDDFGTGYSSLTYLKSLPVSTLKIDQSFVLGLIDNPDDLAILEGIMGLAKAFQLKVIAEGVESIDHGRFLMDIGCELAQGYVISQPLPAGQLPQWVHHWCSPFRGRSNLYETES</sequence>
<organism evidence="6 7">
    <name type="scientific">Pontibacterium sinense</name>
    <dbReference type="NCBI Taxonomy" id="2781979"/>
    <lineage>
        <taxon>Bacteria</taxon>
        <taxon>Pseudomonadati</taxon>
        <taxon>Pseudomonadota</taxon>
        <taxon>Gammaproteobacteria</taxon>
        <taxon>Oceanospirillales</taxon>
        <taxon>Oceanospirillaceae</taxon>
        <taxon>Pontibacterium</taxon>
    </lineage>
</organism>
<dbReference type="PROSITE" id="PS50883">
    <property type="entry name" value="EAL"/>
    <property type="match status" value="1"/>
</dbReference>
<dbReference type="InterPro" id="IPR052155">
    <property type="entry name" value="Biofilm_reg_signaling"/>
</dbReference>
<evidence type="ECO:0000313" key="6">
    <source>
        <dbReference type="EMBL" id="MBE9398780.1"/>
    </source>
</evidence>
<dbReference type="SMART" id="SM00267">
    <property type="entry name" value="GGDEF"/>
    <property type="match status" value="1"/>
</dbReference>
<dbReference type="RefSeq" id="WP_193954476.1">
    <property type="nucleotide sequence ID" value="NZ_JADEYS010000018.1"/>
</dbReference>
<dbReference type="Gene3D" id="3.30.450.20">
    <property type="entry name" value="PAS domain"/>
    <property type="match status" value="2"/>
</dbReference>
<evidence type="ECO:0000256" key="1">
    <source>
        <dbReference type="ARBA" id="ARBA00001946"/>
    </source>
</evidence>
<dbReference type="SUPFAM" id="SSF55785">
    <property type="entry name" value="PYP-like sensor domain (PAS domain)"/>
    <property type="match status" value="2"/>
</dbReference>
<dbReference type="Proteomes" id="UP000640333">
    <property type="component" value="Unassembled WGS sequence"/>
</dbReference>
<dbReference type="Pfam" id="PF00990">
    <property type="entry name" value="GGDEF"/>
    <property type="match status" value="1"/>
</dbReference>
<dbReference type="CDD" id="cd01948">
    <property type="entry name" value="EAL"/>
    <property type="match status" value="1"/>
</dbReference>
<accession>A0A8J7K6N6</accession>
<name>A0A8J7K6N6_9GAMM</name>
<reference evidence="6" key="1">
    <citation type="submission" date="2020-10" db="EMBL/GenBank/DDBJ databases">
        <title>Bacterium isolated from coastal waters sediment.</title>
        <authorList>
            <person name="Chen R.-J."/>
            <person name="Lu D.-C."/>
            <person name="Zhu K.-L."/>
            <person name="Du Z.-J."/>
        </authorList>
    </citation>
    <scope>NUCLEOTIDE SEQUENCE</scope>
    <source>
        <strain evidence="6">N1Y112</strain>
    </source>
</reference>
<dbReference type="FunFam" id="3.30.70.270:FF:000001">
    <property type="entry name" value="Diguanylate cyclase domain protein"/>
    <property type="match status" value="1"/>
</dbReference>
<dbReference type="PANTHER" id="PTHR44757:SF2">
    <property type="entry name" value="BIOFILM ARCHITECTURE MAINTENANCE PROTEIN MBAA"/>
    <property type="match status" value="1"/>
</dbReference>
<dbReference type="InterPro" id="IPR000014">
    <property type="entry name" value="PAS"/>
</dbReference>
<dbReference type="EMBL" id="JADEYS010000018">
    <property type="protein sequence ID" value="MBE9398780.1"/>
    <property type="molecule type" value="Genomic_DNA"/>
</dbReference>
<feature type="domain" description="GGDEF" evidence="5">
    <location>
        <begin position="668"/>
        <end position="802"/>
    </location>
</feature>
<comment type="caution">
    <text evidence="6">The sequence shown here is derived from an EMBL/GenBank/DDBJ whole genome shotgun (WGS) entry which is preliminary data.</text>
</comment>
<dbReference type="SUPFAM" id="SSF141868">
    <property type="entry name" value="EAL domain-like"/>
    <property type="match status" value="1"/>
</dbReference>
<protein>
    <submittedName>
        <fullName evidence="6">EAL domain-containing protein</fullName>
    </submittedName>
</protein>
<dbReference type="NCBIfam" id="TIGR00229">
    <property type="entry name" value="sensory_box"/>
    <property type="match status" value="2"/>
</dbReference>
<evidence type="ECO:0000259" key="4">
    <source>
        <dbReference type="PROSITE" id="PS50885"/>
    </source>
</evidence>
<dbReference type="InterPro" id="IPR013656">
    <property type="entry name" value="PAS_4"/>
</dbReference>
<dbReference type="InterPro" id="IPR003660">
    <property type="entry name" value="HAMP_dom"/>
</dbReference>
<dbReference type="InterPro" id="IPR043128">
    <property type="entry name" value="Rev_trsase/Diguanyl_cyclase"/>
</dbReference>
<evidence type="ECO:0000259" key="5">
    <source>
        <dbReference type="PROSITE" id="PS50887"/>
    </source>
</evidence>
<dbReference type="GO" id="GO:0007165">
    <property type="term" value="P:signal transduction"/>
    <property type="evidence" value="ECO:0007669"/>
    <property type="project" value="InterPro"/>
</dbReference>
<feature type="domain" description="EAL" evidence="3">
    <location>
        <begin position="811"/>
        <end position="1065"/>
    </location>
</feature>
<dbReference type="PANTHER" id="PTHR44757">
    <property type="entry name" value="DIGUANYLATE CYCLASE DGCP"/>
    <property type="match status" value="1"/>
</dbReference>
<dbReference type="CDD" id="cd01949">
    <property type="entry name" value="GGDEF"/>
    <property type="match status" value="1"/>
</dbReference>
<gene>
    <name evidence="6" type="ORF">IOQ59_16085</name>
</gene>
<dbReference type="InterPro" id="IPR001610">
    <property type="entry name" value="PAC"/>
</dbReference>